<evidence type="ECO:0000313" key="1">
    <source>
        <dbReference type="EMBL" id="CAH2233509.1"/>
    </source>
</evidence>
<proteinExistence type="predicted"/>
<dbReference type="EMBL" id="CAKXAJ010024976">
    <property type="protein sequence ID" value="CAH2233509.1"/>
    <property type="molecule type" value="Genomic_DNA"/>
</dbReference>
<protein>
    <submittedName>
        <fullName evidence="1">Jg10796 protein</fullName>
    </submittedName>
</protein>
<keyword evidence="2" id="KW-1185">Reference proteome</keyword>
<dbReference type="Proteomes" id="UP000838756">
    <property type="component" value="Unassembled WGS sequence"/>
</dbReference>
<accession>A0A8S4R9P1</accession>
<comment type="caution">
    <text evidence="1">The sequence shown here is derived from an EMBL/GenBank/DDBJ whole genome shotgun (WGS) entry which is preliminary data.</text>
</comment>
<sequence length="106" mass="12639">MTVGPRYPTLTAWRSFKLQTQRVMTLYSTLSERLDLDEVWNEVIRQRIKVTDVALRASTLKWHMGWLRLSEDRWTLEPKGLREETTTLKAECKALSTRWCDNLRRV</sequence>
<gene>
    <name evidence="1" type="primary">jg10796</name>
    <name evidence="1" type="ORF">PAEG_LOCUS11469</name>
</gene>
<organism evidence="1 2">
    <name type="scientific">Pararge aegeria aegeria</name>
    <dbReference type="NCBI Taxonomy" id="348720"/>
    <lineage>
        <taxon>Eukaryota</taxon>
        <taxon>Metazoa</taxon>
        <taxon>Ecdysozoa</taxon>
        <taxon>Arthropoda</taxon>
        <taxon>Hexapoda</taxon>
        <taxon>Insecta</taxon>
        <taxon>Pterygota</taxon>
        <taxon>Neoptera</taxon>
        <taxon>Endopterygota</taxon>
        <taxon>Lepidoptera</taxon>
        <taxon>Glossata</taxon>
        <taxon>Ditrysia</taxon>
        <taxon>Papilionoidea</taxon>
        <taxon>Nymphalidae</taxon>
        <taxon>Satyrinae</taxon>
        <taxon>Satyrini</taxon>
        <taxon>Parargina</taxon>
        <taxon>Pararge</taxon>
    </lineage>
</organism>
<evidence type="ECO:0000313" key="2">
    <source>
        <dbReference type="Proteomes" id="UP000838756"/>
    </source>
</evidence>
<dbReference type="AlphaFoldDB" id="A0A8S4R9P1"/>
<name>A0A8S4R9P1_9NEOP</name>
<reference evidence="1" key="1">
    <citation type="submission" date="2022-03" db="EMBL/GenBank/DDBJ databases">
        <authorList>
            <person name="Lindestad O."/>
        </authorList>
    </citation>
    <scope>NUCLEOTIDE SEQUENCE</scope>
</reference>